<dbReference type="FunFam" id="2.60.40.60:FF:000084">
    <property type="entry name" value="FAT atypical cadherin 3"/>
    <property type="match status" value="1"/>
</dbReference>
<feature type="domain" description="Cadherin" evidence="19">
    <location>
        <begin position="3566"/>
        <end position="3665"/>
    </location>
</feature>
<evidence type="ECO:0000256" key="12">
    <source>
        <dbReference type="ARBA" id="ARBA00023180"/>
    </source>
</evidence>
<feature type="transmembrane region" description="Helical" evidence="16">
    <location>
        <begin position="3257"/>
        <end position="3284"/>
    </location>
</feature>
<reference evidence="20" key="1">
    <citation type="submission" date="2025-08" db="UniProtKB">
        <authorList>
            <consortium name="Ensembl"/>
        </authorList>
    </citation>
    <scope>IDENTIFICATION</scope>
</reference>
<evidence type="ECO:0000256" key="16">
    <source>
        <dbReference type="SAM" id="Phobius"/>
    </source>
</evidence>
<feature type="domain" description="Cadherin" evidence="19">
    <location>
        <begin position="50"/>
        <end position="164"/>
    </location>
</feature>
<keyword evidence="21" id="KW-1185">Reference proteome</keyword>
<dbReference type="FunFam" id="2.60.40.60:FF:000024">
    <property type="entry name" value="FAT atypical cadherin 3"/>
    <property type="match status" value="1"/>
</dbReference>
<dbReference type="Proteomes" id="UP000265020">
    <property type="component" value="Unassembled WGS sequence"/>
</dbReference>
<dbReference type="FunFam" id="2.60.40.60:FF:000026">
    <property type="entry name" value="FAT atypical cadherin 1"/>
    <property type="match status" value="2"/>
</dbReference>
<feature type="domain" description="Cadherin" evidence="19">
    <location>
        <begin position="1570"/>
        <end position="1674"/>
    </location>
</feature>
<feature type="domain" description="Cadherin" evidence="19">
    <location>
        <begin position="1773"/>
        <end position="1886"/>
    </location>
</feature>
<dbReference type="FunFam" id="2.60.40.60:FF:000033">
    <property type="entry name" value="FAT atypical cadherin 1"/>
    <property type="match status" value="1"/>
</dbReference>
<feature type="domain" description="Cadherin" evidence="19">
    <location>
        <begin position="2824"/>
        <end position="2937"/>
    </location>
</feature>
<dbReference type="PANTHER" id="PTHR24026">
    <property type="entry name" value="FAT ATYPICAL CADHERIN-RELATED"/>
    <property type="match status" value="1"/>
</dbReference>
<dbReference type="CDD" id="cd00110">
    <property type="entry name" value="LamG"/>
    <property type="match status" value="1"/>
</dbReference>
<evidence type="ECO:0000313" key="20">
    <source>
        <dbReference type="Ensembl" id="ENSCVAP00000030953.1"/>
    </source>
</evidence>
<feature type="domain" description="Cadherin" evidence="19">
    <location>
        <begin position="1887"/>
        <end position="1996"/>
    </location>
</feature>
<feature type="domain" description="Cadherin" evidence="19">
    <location>
        <begin position="3045"/>
        <end position="3146"/>
    </location>
</feature>
<evidence type="ECO:0000256" key="9">
    <source>
        <dbReference type="ARBA" id="ARBA00022989"/>
    </source>
</evidence>
<evidence type="ECO:0000256" key="2">
    <source>
        <dbReference type="ARBA" id="ARBA00022473"/>
    </source>
</evidence>
<evidence type="ECO:0000256" key="5">
    <source>
        <dbReference type="ARBA" id="ARBA00022729"/>
    </source>
</evidence>
<feature type="domain" description="Cadherin" evidence="19">
    <location>
        <begin position="2610"/>
        <end position="2717"/>
    </location>
</feature>
<organism evidence="20 21">
    <name type="scientific">Cyprinodon variegatus</name>
    <name type="common">Sheepshead minnow</name>
    <dbReference type="NCBI Taxonomy" id="28743"/>
    <lineage>
        <taxon>Eukaryota</taxon>
        <taxon>Metazoa</taxon>
        <taxon>Chordata</taxon>
        <taxon>Craniata</taxon>
        <taxon>Vertebrata</taxon>
        <taxon>Euteleostomi</taxon>
        <taxon>Actinopterygii</taxon>
        <taxon>Neopterygii</taxon>
        <taxon>Teleostei</taxon>
        <taxon>Neoteleostei</taxon>
        <taxon>Acanthomorphata</taxon>
        <taxon>Ovalentaria</taxon>
        <taxon>Atherinomorphae</taxon>
        <taxon>Cyprinodontiformes</taxon>
        <taxon>Cyprinodontidae</taxon>
        <taxon>Cyprinodon</taxon>
    </lineage>
</organism>
<feature type="domain" description="Cadherin" evidence="19">
    <location>
        <begin position="1047"/>
        <end position="1151"/>
    </location>
</feature>
<evidence type="ECO:0000256" key="4">
    <source>
        <dbReference type="ARBA" id="ARBA00022692"/>
    </source>
</evidence>
<dbReference type="Ensembl" id="ENSCVAT00000032077.1">
    <property type="protein sequence ID" value="ENSCVAP00000030953.1"/>
    <property type="gene ID" value="ENSCVAG00000020567.1"/>
</dbReference>
<feature type="domain" description="Cadherin" evidence="19">
    <location>
        <begin position="2297"/>
        <end position="2403"/>
    </location>
</feature>
<dbReference type="Gene3D" id="2.60.40.60">
    <property type="entry name" value="Cadherins"/>
    <property type="match status" value="32"/>
</dbReference>
<feature type="domain" description="Cadherin" evidence="19">
    <location>
        <begin position="1464"/>
        <end position="1569"/>
    </location>
</feature>
<feature type="domain" description="Cadherin" evidence="19">
    <location>
        <begin position="3356"/>
        <end position="3460"/>
    </location>
</feature>
<dbReference type="CDD" id="cd00054">
    <property type="entry name" value="EGF_CA"/>
    <property type="match status" value="3"/>
</dbReference>
<dbReference type="PROSITE" id="PS50268">
    <property type="entry name" value="CADHERIN_2"/>
    <property type="match status" value="31"/>
</dbReference>
<dbReference type="Gene3D" id="2.60.120.200">
    <property type="match status" value="1"/>
</dbReference>
<feature type="disulfide bond" evidence="14">
    <location>
        <begin position="4072"/>
        <end position="4081"/>
    </location>
</feature>
<evidence type="ECO:0000259" key="18">
    <source>
        <dbReference type="PROSITE" id="PS50026"/>
    </source>
</evidence>
<dbReference type="FunFam" id="2.60.40.60:FF:000015">
    <property type="entry name" value="FAT atypical cadherin 1"/>
    <property type="match status" value="2"/>
</dbReference>
<dbReference type="SMART" id="SM00181">
    <property type="entry name" value="EGF"/>
    <property type="match status" value="3"/>
</dbReference>
<dbReference type="FunFam" id="2.60.40.60:FF:000051">
    <property type="entry name" value="FAT atypical cadherin 1"/>
    <property type="match status" value="1"/>
</dbReference>
<proteinExistence type="predicted"/>
<keyword evidence="12" id="KW-0325">Glycoprotein</keyword>
<dbReference type="STRING" id="28743.ENSCVAP00000030953"/>
<evidence type="ECO:0000256" key="11">
    <source>
        <dbReference type="ARBA" id="ARBA00023157"/>
    </source>
</evidence>
<keyword evidence="5" id="KW-0732">Signal</keyword>
<feature type="compositionally biased region" description="Basic and acidic residues" evidence="15">
    <location>
        <begin position="4331"/>
        <end position="4375"/>
    </location>
</feature>
<accession>A0A3Q2EEJ4</accession>
<dbReference type="InterPro" id="IPR002126">
    <property type="entry name" value="Cadherin-like_dom"/>
</dbReference>
<dbReference type="FunFam" id="2.60.40.60:FF:000071">
    <property type="entry name" value="FAT atypical cadherin 1"/>
    <property type="match status" value="1"/>
</dbReference>
<dbReference type="Gene3D" id="2.10.25.10">
    <property type="entry name" value="Laminin"/>
    <property type="match status" value="3"/>
</dbReference>
<keyword evidence="3 14" id="KW-0245">EGF-like domain</keyword>
<comment type="caution">
    <text evidence="14">Lacks conserved residue(s) required for the propagation of feature annotation.</text>
</comment>
<keyword evidence="10 16" id="KW-0472">Membrane</keyword>
<evidence type="ECO:0000256" key="10">
    <source>
        <dbReference type="ARBA" id="ARBA00023136"/>
    </source>
</evidence>
<dbReference type="GO" id="GO:0007156">
    <property type="term" value="P:homophilic cell adhesion via plasma membrane adhesion molecules"/>
    <property type="evidence" value="ECO:0007669"/>
    <property type="project" value="InterPro"/>
</dbReference>
<dbReference type="CDD" id="cd11304">
    <property type="entry name" value="Cadherin_repeat"/>
    <property type="match status" value="29"/>
</dbReference>
<dbReference type="GO" id="GO:0048646">
    <property type="term" value="P:anatomical structure formation involved in morphogenesis"/>
    <property type="evidence" value="ECO:0007669"/>
    <property type="project" value="UniProtKB-ARBA"/>
</dbReference>
<dbReference type="PANTHER" id="PTHR24026:SF49">
    <property type="entry name" value="PROTOCADHERIN FAT 3"/>
    <property type="match status" value="1"/>
</dbReference>
<dbReference type="GO" id="GO:0048667">
    <property type="term" value="P:cell morphogenesis involved in neuron differentiation"/>
    <property type="evidence" value="ECO:0007669"/>
    <property type="project" value="UniProtKB-ARBA"/>
</dbReference>
<evidence type="ECO:0000256" key="15">
    <source>
        <dbReference type="SAM" id="MobiDB-lite"/>
    </source>
</evidence>
<dbReference type="FunFam" id="2.60.40.60:FF:000061">
    <property type="entry name" value="FAT atypical cadherin 3"/>
    <property type="match status" value="2"/>
</dbReference>
<feature type="domain" description="Cadherin" evidence="19">
    <location>
        <begin position="2506"/>
        <end position="2609"/>
    </location>
</feature>
<feature type="domain" description="Cadherin" evidence="19">
    <location>
        <begin position="1259"/>
        <end position="1463"/>
    </location>
</feature>
<dbReference type="FunFam" id="2.60.40.60:FF:000039">
    <property type="entry name" value="FAT atypical cadherin 3"/>
    <property type="match status" value="1"/>
</dbReference>
<dbReference type="PRINTS" id="PR00205">
    <property type="entry name" value="CADHERIN"/>
</dbReference>
<dbReference type="InterPro" id="IPR000742">
    <property type="entry name" value="EGF"/>
</dbReference>
<feature type="domain" description="Cadherin" evidence="19">
    <location>
        <begin position="2718"/>
        <end position="2823"/>
    </location>
</feature>
<feature type="domain" description="Cadherin" evidence="19">
    <location>
        <begin position="3147"/>
        <end position="3355"/>
    </location>
</feature>
<feature type="domain" description="Cadherin" evidence="19">
    <location>
        <begin position="2094"/>
        <end position="2195"/>
    </location>
</feature>
<feature type="domain" description="Cadherin" evidence="19">
    <location>
        <begin position="478"/>
        <end position="583"/>
    </location>
</feature>
<dbReference type="FunFam" id="2.60.40.60:FF:000065">
    <property type="entry name" value="FAT atypical cadherin 1"/>
    <property type="match status" value="1"/>
</dbReference>
<dbReference type="PROSITE" id="PS50026">
    <property type="entry name" value="EGF_3"/>
    <property type="match status" value="3"/>
</dbReference>
<evidence type="ECO:0000256" key="7">
    <source>
        <dbReference type="ARBA" id="ARBA00022837"/>
    </source>
</evidence>
<dbReference type="InterPro" id="IPR018097">
    <property type="entry name" value="EGF_Ca-bd_CS"/>
</dbReference>
<dbReference type="InterPro" id="IPR013320">
    <property type="entry name" value="ConA-like_dom_sf"/>
</dbReference>
<keyword evidence="4 16" id="KW-0812">Transmembrane</keyword>
<feature type="transmembrane region" description="Helical" evidence="16">
    <location>
        <begin position="3229"/>
        <end position="3250"/>
    </location>
</feature>
<dbReference type="GO" id="GO:0009887">
    <property type="term" value="P:animal organ morphogenesis"/>
    <property type="evidence" value="ECO:0007669"/>
    <property type="project" value="UniProtKB-ARBA"/>
</dbReference>
<keyword evidence="7 13" id="KW-0106">Calcium</keyword>
<dbReference type="FunFam" id="2.10.25.10:FF:000172">
    <property type="entry name" value="FAT atypical cadherin 3"/>
    <property type="match status" value="1"/>
</dbReference>
<dbReference type="PROSITE" id="PS00232">
    <property type="entry name" value="CADHERIN_1"/>
    <property type="match status" value="14"/>
</dbReference>
<reference evidence="20" key="2">
    <citation type="submission" date="2025-09" db="UniProtKB">
        <authorList>
            <consortium name="Ensembl"/>
        </authorList>
    </citation>
    <scope>IDENTIFICATION</scope>
</reference>
<keyword evidence="2" id="KW-0217">Developmental protein</keyword>
<dbReference type="GeneTree" id="ENSGT00940000154981"/>
<keyword evidence="8" id="KW-0130">Cell adhesion</keyword>
<dbReference type="FunFam" id="2.60.40.60:FF:000058">
    <property type="entry name" value="FAT atypical cadherin 3"/>
    <property type="match status" value="1"/>
</dbReference>
<dbReference type="SMART" id="SM00179">
    <property type="entry name" value="EGF_CA"/>
    <property type="match status" value="3"/>
</dbReference>
<dbReference type="GO" id="GO:0016358">
    <property type="term" value="P:dendrite development"/>
    <property type="evidence" value="ECO:0007669"/>
    <property type="project" value="UniProtKB-ARBA"/>
</dbReference>
<dbReference type="FunFam" id="2.60.40.60:FF:000165">
    <property type="entry name" value="FAT atypical cadherin 3"/>
    <property type="match status" value="1"/>
</dbReference>
<evidence type="ECO:0000256" key="8">
    <source>
        <dbReference type="ARBA" id="ARBA00022889"/>
    </source>
</evidence>
<feature type="domain" description="Cadherin" evidence="19">
    <location>
        <begin position="2404"/>
        <end position="2505"/>
    </location>
</feature>
<dbReference type="FunFam" id="2.60.40.60:FF:000064">
    <property type="entry name" value="FAT atypical cadherin 1"/>
    <property type="match status" value="1"/>
</dbReference>
<feature type="domain" description="Laminin G" evidence="17">
    <location>
        <begin position="3862"/>
        <end position="4042"/>
    </location>
</feature>
<name>A0A3Q2EEJ4_CYPVA</name>
<feature type="compositionally biased region" description="Polar residues" evidence="15">
    <location>
        <begin position="4376"/>
        <end position="4385"/>
    </location>
</feature>
<dbReference type="PROSITE" id="PS00022">
    <property type="entry name" value="EGF_1"/>
    <property type="match status" value="2"/>
</dbReference>
<dbReference type="PROSITE" id="PS01187">
    <property type="entry name" value="EGF_CA"/>
    <property type="match status" value="1"/>
</dbReference>
<evidence type="ECO:0000256" key="6">
    <source>
        <dbReference type="ARBA" id="ARBA00022737"/>
    </source>
</evidence>
<dbReference type="GO" id="GO:0001764">
    <property type="term" value="P:neuron migration"/>
    <property type="evidence" value="ECO:0007669"/>
    <property type="project" value="UniProtKB-ARBA"/>
</dbReference>
<dbReference type="SMART" id="SM00282">
    <property type="entry name" value="LamG"/>
    <property type="match status" value="1"/>
</dbReference>
<dbReference type="FunFam" id="2.60.40.60:FF:000037">
    <property type="entry name" value="FAT atypical cadherin 1"/>
    <property type="match status" value="1"/>
</dbReference>
<feature type="transmembrane region" description="Helical" evidence="16">
    <location>
        <begin position="12"/>
        <end position="32"/>
    </location>
</feature>
<dbReference type="FunFam" id="2.60.40.60:FF:000067">
    <property type="entry name" value="FAT atypical cadherin 1"/>
    <property type="match status" value="1"/>
</dbReference>
<dbReference type="GO" id="GO:0005509">
    <property type="term" value="F:calcium ion binding"/>
    <property type="evidence" value="ECO:0007669"/>
    <property type="project" value="UniProtKB-UniRule"/>
</dbReference>
<dbReference type="GO" id="GO:0005886">
    <property type="term" value="C:plasma membrane"/>
    <property type="evidence" value="ECO:0007669"/>
    <property type="project" value="UniProtKB-SubCell"/>
</dbReference>
<evidence type="ECO:0000256" key="13">
    <source>
        <dbReference type="PROSITE-ProRule" id="PRU00043"/>
    </source>
</evidence>
<protein>
    <submittedName>
        <fullName evidence="20">FAT atypical cadherin 3b</fullName>
    </submittedName>
</protein>
<dbReference type="InterPro" id="IPR020894">
    <property type="entry name" value="Cadherin_CS"/>
</dbReference>
<feature type="domain" description="EGF-like" evidence="18">
    <location>
        <begin position="4045"/>
        <end position="4082"/>
    </location>
</feature>
<feature type="domain" description="Cadherin" evidence="19">
    <location>
        <begin position="731"/>
        <end position="835"/>
    </location>
</feature>
<dbReference type="FunFam" id="2.60.40.60:FF:000041">
    <property type="entry name" value="FAT atypical cadherin 1"/>
    <property type="match status" value="1"/>
</dbReference>
<dbReference type="SMART" id="SM00112">
    <property type="entry name" value="CA"/>
    <property type="match status" value="32"/>
</dbReference>
<evidence type="ECO:0000256" key="1">
    <source>
        <dbReference type="ARBA" id="ARBA00004479"/>
    </source>
</evidence>
<sequence length="4413" mass="486739">MKLNLWGNMLPLSHFLVLFCFILYIFIFFPTIDAQYLSTRSAGQSLMLFTQPSYNASIFENSAVRTYITSEVRMGITLVSSWPLNLKYSIESGDSDGIFQAEEFVMGDFCFLRISTNGGSGATLNREVQDNYTLTVKASAHSGQEALATIFIKVLDTNDLRPLFSPTFYSFVVSESAPLGTSIGRVTATDADIGSNGEFYYFFKNRIELFAVHPTSGVITLTGRPRIDKKERFELEVQVVDRGMKLYGNNGVSSTARLVLTVDRVNEFAPVLSAVAVVPSVTDKDLIYAILTVEDKDEGLSGDIEWVSIIEGDPFEQFVIERSPYGNKYRVKSSELIYWETYPYGCNLTFQAKDRGLPPKYSNTQVVQLVVTRQEPILANFEKDIYAVKVSEIAPPGTIVEVVKISPAPTNVNYSFSSLSDPMYFEINPLNGVIMTIRQLTKLSWDFIELEVIDYISQQQAKVQIIIEDANDNSPVFSQPSYDIAINESLPIGTVVLVVSAVDSDKRENGYVTHTINGEESLPFSIDEDTGELRITRDLDYESSEDVYIFAVRASDWGSPYRRETEVNVTIRVLNINDNKPAFEKISCRGMISRDFPVNQTIVTLSAIDIDEVGMVRYKILSGNELDNFELNPDSGALTLKRSFVSDSLKNPTFNLRVAATDGEILSDPTFVNISVVRGRMPPGGFTCKETRVAQFLAEKMVSKASAMAKPRSDEMYIDLFSTNKQAPQFEALPTSILVREDLSPGSSVFLVRARDGDIGFNGRVLYSIYDGNKENSFNINMENGLITVLQPLDRERIDRYFLNITIYDQGIPQMSNWRLLTVIIEDANDNTPQFYQDNYSAVVAENSDLGMEVIAMTAFDRDIGQNGLFSFRMLTNVPQFGIDSETGSVFVASQLDREAQSMFILKIEVRDKAERGTRRSSVTTLNIIVEDINDCSPAFIPSSYSARVPEDLPLGAVITWVQAQDPDVGSGGQVRYSLINDFNGTFEINAVTGILRIGKELDFETKQFFNLTVLAEDRGISSLQSITFVEVEVMDVNENLYAPYFSDFAVKGSVKENSRTGTSVLTVRAKDDDRGRDGVLRYSVQGGSGLGTFTIDEDTGVIYTAGTLDCETKNSYWLTVYATDRGAAPMSASVEVFIQVEDVNDNAPLTSDPIYHPVIKENSPKDVSVIRIQAQDPDLTAAPTRLSYRISAGNPQNFFSINPKTGLITTTARKLDREHQAEHFLEVTVIDGPVTTRQSTVWVIVHVEDENDNSPTFPEVTYRISLPERDRNKRGEPVYRVFAYDRDTGANGNITYSIIDGNGDEKFSIDPRTGMVSSKKMVTADSYDILTIKAEDSGIPPLWSTVKLHIEWIRKPVPSPVPLLFTQRSYNFSIAETTAVAQPVGVVAISQSTTPVWFGITGNFDMQFDLQVGVGTLVVAKPLDAEVQSVYNMTVQVTDGTNIATTQVFIRIQDSNDNPPVFSQPAYDVSVSEDAPSDFELLRLRASDMDERARLSFSIYGSVDPASMRLFRVNPGTGVVYTADRLDYEARTQHILTVMVKDQEFPFNRDLARILVAVEDTNDNVPYFTSSVYDATAYETFPVGTSVVQVTALDKDNGINGQLTYTVEAGNTGGVFAVNNTTGLIIIAKELDLTSVGFYTLTVRATDSGFPTLMATASVRISLILSDFSKPKFSQMEYQAEIMENSKVGTYVTTVTAISRSPVVYDIIRGNEERCFFINSHTGVITTRKQLDFEQMTSFFLMVRALSMAGVEASTSVIIQVVDVNDCPPIFQKIRYIGRVSEAAPVNSVVLGEDGNPLVIQATDKDRNHNALLMFQIIEETARMFFSVDSGTGSIRTIASLDYETFPEFNFRVHVQDNGQPSRSAESPAEVTIKVMNINDSPPKFTQDIYETVLLLPTYVGVEVLQVEAVDPDITAEQEESLTPNLAYSLVDNSMEYFTVQRFTGVLTVTNPNLSKDRYRFSVKVWDGRFSSMASITVLVREAVDSGLLFTRPIYLASIPENKPNITLVTVVNTVGHRLNEPLKYTLLNPGGRFTIRPTCGVVLTTSVPFDREEMESYELVVEVSREDEILRVARVTVQVQVEDINDNAPEFVNLPYYAAVQVEAEPGSSIFRVSAVDQDFDQNGEVTYSMKTLHRNFEVNSLTGELVLKRAFEADLSNAEYRLIIIATDGGFPRLSSEVELPVTVVNKAMPVFDKPFYGVTVREDVEVSTSVLGINASSPEGQDIIFTITDGDPSFQFDIGFDTGIISVRYQLDYETTQYYRLTVKATDTLTGAKSEVDVDIIVLDVNDNPPLFQNNSYAAVLSENSMIGTSVLQVFAPDQDSEKNAVVTYQILSDIYNSTDYFQIDSSRGLVFTSRMLDYELMQRHNFIVRATDSGDPALSTDVSVTVVVTDTNDNPPNFSQALYEAFVSDLAPRGHFVTCLQASDADICDAQRLRYTILSGNEKMTFMMEPDTGVLRLSNKRRQGMKLFYQLNVSVSDGVFTNTAQVTVRVLGANLYSPVFSQRFYLAEVLENSPPGTKVIQVLATDEDSGLNGQITYSFINDLGKTKFNIDADGVISTLQRLDRENPMNKDMVLTVMALDGGGRASFCTVRVVLADENDNAPQFRAIEYRLSIKANVAKGSLVTQIQATDPDAGSNGRITYSLYSEARLSLVDVLEVEPDSGWMMTKSAVDHLQGTVLSFFVKATDCGSAPKHSLVSAFIQVVPPDSFIPSFSQPQYSFTIPENTPVGTVLGSVYLGPGQTGLFTAVPGETIDSNQEESFLVEKETGLIRLVKPLDYEEFSSFRFKVATTARKDLIETMSTVDVEVKILDVNDNKPQFETKTYVATVMEGVPSGTRVIQVRAFDPDWGSNGQVTYNLMKEALSLSGPITASSVYAIDSKTGWITTLAQIDHEACSSYSFEVVASDLAESQPLSSTTVVTVTVSDVNDNPPRFEREFYRGAVKESDPLGEVVAVLRTKDTDGSDQNRLVSFYITGGNQRGVFGLTLVQGEWKVYVSGLLDREQQDWYLLNITATDGLYVAHTAVEVTVMDANDNSPICNQVRAVYSASFPEDIQINKGILTVGATDADSGSSAEIQFSLFGIGVEDFYMDANTGELRTATVMDRETTSSYKLIAQATDGGGLFCRSDISLKVLDVNDNAPSFSTTHYLASIYENASPKALLTRLQASDPDEGLNRTIVYSLVDSFDGIFSIDPLTGIVMLEKILDRESRDSYRVRVQATDRAGQLGALSSQCVFFIACVSFSVLVFDFDGNFAFFLILFFGFLVLAAVSVCIYVFLFLAFRADLCSVASFSFSVRSCPWLGAISVADDLDFEVCKDYYITVEAWDNGNPPLSTATMIVIELMDVNDNAPMFDQDIYNVLISEDASIGQTVTRVFAEDLDSQVNGRITYSILKGDRTNHFWIDPVTGLLKVNKRLDRELVSKYTLSVQAFDSGSPAMSSTVTVNIDISDVNDNPPIFTPPNSTAVIQLNQAAGTTLLTLSVSDKDSPRNGAPFVFRIVAGNEGSFFRLEQTGSLKSNRVFGPEAPREFILEIQASDSGKPSLTSSSWVFLRVIGNSQYKPIVSPLEIYIIMSTDTFPGGPVGRIYATDRDPNDVLSFTHKPQPKAMFKINRQDGSVVALPGLEPGRYQMNATVSDGRFAVIADVSVQVEQVTDVLLRSALTFRFNSISWEELLGRYLNQIKVTLRAIAGWKWLPGQQDPLHILGVQPVTGTSDINLVLAVERPETLGSGRMEGFYSRQELAAKLEEAAARGQIRGSLAGAVLVDSTCSGKLDCGDRVCKSILVMEGGLPVTYNTERISLVMPRFGRTETCTCQGGTCPSPVELCEGQSCPADMQCVLSGPTTPSVCQCQPDRLDECAGPTSLSFSGNSYIKYRVTERVQSGEMRLGLRVRTLQRRGVIMFTRVNPCTMLKIEGGRLWFQLDCDNTLGIMGISDRPINDGLWHSVALELTRNYTLLSVDNSYVERRRAAQAPVRLWPIAPDSLLFFGAQVRLLNRVPARAQDGFQGCLGSLMLNGNELPLQNKRSRYAEIAGLSEVKLGCVLYPDPCISQPCLNGAICSSLPFGGFMCSCSSGFTGGRCEVELTSCMPNPCQNGGKCKAAGNAFLCGCPRGLTGLVCDMDVNECEEEICGNRGECINTFGSFYCNCSDGYEEQFCDDQGPEVQVLVILFLFNVLQAEPLSYVGPGELIGIGVLAFVIIFLLILFVAFRKKIKFRKESDPGQGTQAALGVSNVSTEASYMLHKTGTGVEGIEFKAVRVPGSQVTTGTYGEVGGYSGGPPQVMVRPTAHSILPGTDRTTSSESSQVCISVANRRGIAVCSVAPNLPSTSAHRPEHSPAHKVSWEGKETREKGPERHRDEREEEWGQRAFELERTQRATSPQGKTVVSCTHRCTRSHKPTPFDQKRYCKRVHKP</sequence>
<dbReference type="Pfam" id="PF00008">
    <property type="entry name" value="EGF"/>
    <property type="match status" value="2"/>
</dbReference>
<dbReference type="InterPro" id="IPR001791">
    <property type="entry name" value="Laminin_G"/>
</dbReference>
<feature type="region of interest" description="Disordered" evidence="15">
    <location>
        <begin position="4394"/>
        <end position="4413"/>
    </location>
</feature>
<dbReference type="PROSITE" id="PS00010">
    <property type="entry name" value="ASX_HYDROXYL"/>
    <property type="match status" value="1"/>
</dbReference>
<evidence type="ECO:0000256" key="14">
    <source>
        <dbReference type="PROSITE-ProRule" id="PRU00076"/>
    </source>
</evidence>
<dbReference type="InterPro" id="IPR000152">
    <property type="entry name" value="EGF-type_Asp/Asn_hydroxyl_site"/>
</dbReference>
<feature type="region of interest" description="Disordered" evidence="15">
    <location>
        <begin position="4326"/>
        <end position="4385"/>
    </location>
</feature>
<evidence type="ECO:0000313" key="21">
    <source>
        <dbReference type="Proteomes" id="UP000265020"/>
    </source>
</evidence>
<dbReference type="FunFam" id="2.60.40.60:FF:000035">
    <property type="entry name" value="Protocadherin Fat 3"/>
    <property type="match status" value="1"/>
</dbReference>
<feature type="domain" description="Cadherin" evidence="19">
    <location>
        <begin position="382"/>
        <end position="477"/>
    </location>
</feature>
<dbReference type="InterPro" id="IPR015919">
    <property type="entry name" value="Cadherin-like_sf"/>
</dbReference>
<dbReference type="FunFam" id="2.60.40.60:FF:000080">
    <property type="entry name" value="FAT atypical cadherin 1"/>
    <property type="match status" value="1"/>
</dbReference>
<evidence type="ECO:0000256" key="3">
    <source>
        <dbReference type="ARBA" id="ARBA00022536"/>
    </source>
</evidence>
<evidence type="ECO:0000259" key="19">
    <source>
        <dbReference type="PROSITE" id="PS50268"/>
    </source>
</evidence>
<feature type="domain" description="Cadherin" evidence="19">
    <location>
        <begin position="2196"/>
        <end position="2296"/>
    </location>
</feature>
<feature type="disulfide bond" evidence="14">
    <location>
        <begin position="4110"/>
        <end position="4119"/>
    </location>
</feature>
<keyword evidence="6" id="KW-0677">Repeat</keyword>
<dbReference type="PROSITE" id="PS50025">
    <property type="entry name" value="LAM_G_DOMAIN"/>
    <property type="match status" value="1"/>
</dbReference>
<dbReference type="FunFam" id="2.60.40.60:FF:000059">
    <property type="entry name" value="FAT atypical cadherin 3"/>
    <property type="match status" value="1"/>
</dbReference>
<feature type="domain" description="Cadherin" evidence="19">
    <location>
        <begin position="3461"/>
        <end position="3565"/>
    </location>
</feature>
<feature type="domain" description="Cadherin" evidence="19">
    <location>
        <begin position="1992"/>
        <end position="2093"/>
    </location>
</feature>
<dbReference type="GO" id="GO:0043005">
    <property type="term" value="C:neuron projection"/>
    <property type="evidence" value="ECO:0007669"/>
    <property type="project" value="UniProtKB-ARBA"/>
</dbReference>
<feature type="domain" description="Cadherin" evidence="19">
    <location>
        <begin position="1675"/>
        <end position="1772"/>
    </location>
</feature>
<dbReference type="FunFam" id="2.60.40.60:FF:000013">
    <property type="entry name" value="Cadherin EGF LAG seven-pass G-type receptor"/>
    <property type="match status" value="2"/>
</dbReference>
<dbReference type="FunFam" id="2.60.40.60:FF:000053">
    <property type="entry name" value="FAT atypical cadherin 3"/>
    <property type="match status" value="1"/>
</dbReference>
<feature type="domain" description="Cadherin" evidence="19">
    <location>
        <begin position="836"/>
        <end position="940"/>
    </location>
</feature>
<feature type="domain" description="Cadherin" evidence="19">
    <location>
        <begin position="941"/>
        <end position="1046"/>
    </location>
</feature>
<feature type="transmembrane region" description="Helical" evidence="16">
    <location>
        <begin position="4189"/>
        <end position="4209"/>
    </location>
</feature>
<dbReference type="SUPFAM" id="SSF49899">
    <property type="entry name" value="Concanavalin A-like lectins/glucanases"/>
    <property type="match status" value="1"/>
</dbReference>
<dbReference type="Pfam" id="PF00028">
    <property type="entry name" value="Cadherin"/>
    <property type="match status" value="27"/>
</dbReference>
<feature type="domain" description="Cadherin" evidence="19">
    <location>
        <begin position="1152"/>
        <end position="1258"/>
    </location>
</feature>
<dbReference type="FunFam" id="2.60.40.60:FF:000066">
    <property type="entry name" value="FAT atypical cadherin 1"/>
    <property type="match status" value="1"/>
</dbReference>
<feature type="domain" description="EGF-like" evidence="18">
    <location>
        <begin position="4122"/>
        <end position="4158"/>
    </location>
</feature>
<dbReference type="Pfam" id="PF02210">
    <property type="entry name" value="Laminin_G_2"/>
    <property type="match status" value="1"/>
</dbReference>
<dbReference type="SUPFAM" id="SSF57196">
    <property type="entry name" value="EGF/Laminin"/>
    <property type="match status" value="3"/>
</dbReference>
<dbReference type="PROSITE" id="PS01186">
    <property type="entry name" value="EGF_2"/>
    <property type="match status" value="2"/>
</dbReference>
<keyword evidence="11 14" id="KW-1015">Disulfide bond</keyword>
<keyword evidence="9 16" id="KW-1133">Transmembrane helix</keyword>
<evidence type="ECO:0000259" key="17">
    <source>
        <dbReference type="PROSITE" id="PS50025"/>
    </source>
</evidence>
<comment type="subcellular location">
    <subcellularLocation>
        <location evidence="1">Membrane</location>
        <topology evidence="1">Single-pass type I membrane protein</topology>
    </subcellularLocation>
</comment>
<dbReference type="InterPro" id="IPR001881">
    <property type="entry name" value="EGF-like_Ca-bd_dom"/>
</dbReference>
<dbReference type="SUPFAM" id="SSF49313">
    <property type="entry name" value="Cadherin-like"/>
    <property type="match status" value="33"/>
</dbReference>
<feature type="domain" description="Cadherin" evidence="19">
    <location>
        <begin position="2938"/>
        <end position="3042"/>
    </location>
</feature>
<feature type="disulfide bond" evidence="14">
    <location>
        <begin position="4148"/>
        <end position="4157"/>
    </location>
</feature>
<feature type="domain" description="Cadherin" evidence="19">
    <location>
        <begin position="592"/>
        <end position="730"/>
    </location>
</feature>
<dbReference type="FunFam" id="2.60.40.60:FF:000021">
    <property type="entry name" value="FAT atypical cadherin 1"/>
    <property type="match status" value="2"/>
</dbReference>
<dbReference type="FunFam" id="2.60.40.60:FF:000032">
    <property type="entry name" value="FAT atypical cadherin 1"/>
    <property type="match status" value="1"/>
</dbReference>
<dbReference type="FunFam" id="2.60.40.60:FF:000052">
    <property type="entry name" value="FAT atypical cadherin 1"/>
    <property type="match status" value="1"/>
</dbReference>
<feature type="domain" description="EGF-like" evidence="18">
    <location>
        <begin position="4084"/>
        <end position="4120"/>
    </location>
</feature>
<feature type="domain" description="Cadherin" evidence="19">
    <location>
        <begin position="165"/>
        <end position="272"/>
    </location>
</feature>